<dbReference type="PROSITE" id="PS50893">
    <property type="entry name" value="ABC_TRANSPORTER_2"/>
    <property type="match status" value="1"/>
</dbReference>
<dbReference type="EMBL" id="JADCSA010000026">
    <property type="protein sequence ID" value="MBE7326036.1"/>
    <property type="molecule type" value="Genomic_DNA"/>
</dbReference>
<evidence type="ECO:0000256" key="1">
    <source>
        <dbReference type="ARBA" id="ARBA00022448"/>
    </source>
</evidence>
<dbReference type="InterPro" id="IPR017911">
    <property type="entry name" value="MacB-like_ATP-bd"/>
</dbReference>
<evidence type="ECO:0000259" key="4">
    <source>
        <dbReference type="PROSITE" id="PS50893"/>
    </source>
</evidence>
<dbReference type="InterPro" id="IPR003439">
    <property type="entry name" value="ABC_transporter-like_ATP-bd"/>
</dbReference>
<evidence type="ECO:0000313" key="6">
    <source>
        <dbReference type="Proteomes" id="UP000756387"/>
    </source>
</evidence>
<dbReference type="SMART" id="SM00382">
    <property type="entry name" value="AAA"/>
    <property type="match status" value="1"/>
</dbReference>
<dbReference type="InterPro" id="IPR017871">
    <property type="entry name" value="ABC_transporter-like_CS"/>
</dbReference>
<protein>
    <submittedName>
        <fullName evidence="5">ABC transporter ATP-binding protein</fullName>
    </submittedName>
</protein>
<dbReference type="InterPro" id="IPR027417">
    <property type="entry name" value="P-loop_NTPase"/>
</dbReference>
<accession>A0ABR9RWS3</accession>
<gene>
    <name evidence="5" type="ORF">IEQ44_15420</name>
</gene>
<keyword evidence="3 5" id="KW-0067">ATP-binding</keyword>
<reference evidence="5 6" key="1">
    <citation type="submission" date="2020-10" db="EMBL/GenBank/DDBJ databases">
        <title>Nocardioides sp. isolated from sludge.</title>
        <authorList>
            <person name="Zhang X."/>
        </authorList>
    </citation>
    <scope>NUCLEOTIDE SEQUENCE [LARGE SCALE GENOMIC DNA]</scope>
    <source>
        <strain evidence="5 6">Y6</strain>
    </source>
</reference>
<organism evidence="5 6">
    <name type="scientific">Nocardioides malaquae</name>
    <dbReference type="NCBI Taxonomy" id="2773426"/>
    <lineage>
        <taxon>Bacteria</taxon>
        <taxon>Bacillati</taxon>
        <taxon>Actinomycetota</taxon>
        <taxon>Actinomycetes</taxon>
        <taxon>Propionibacteriales</taxon>
        <taxon>Nocardioidaceae</taxon>
        <taxon>Nocardioides</taxon>
    </lineage>
</organism>
<keyword evidence="1" id="KW-0813">Transport</keyword>
<evidence type="ECO:0000313" key="5">
    <source>
        <dbReference type="EMBL" id="MBE7326036.1"/>
    </source>
</evidence>
<dbReference type="SUPFAM" id="SSF52540">
    <property type="entry name" value="P-loop containing nucleoside triphosphate hydrolases"/>
    <property type="match status" value="1"/>
</dbReference>
<keyword evidence="2" id="KW-0547">Nucleotide-binding</keyword>
<dbReference type="PANTHER" id="PTHR24220">
    <property type="entry name" value="IMPORT ATP-BINDING PROTEIN"/>
    <property type="match status" value="1"/>
</dbReference>
<dbReference type="CDD" id="cd03255">
    <property type="entry name" value="ABC_MJ0796_LolCDE_FtsE"/>
    <property type="match status" value="1"/>
</dbReference>
<proteinExistence type="predicted"/>
<name>A0ABR9RWS3_9ACTN</name>
<dbReference type="Pfam" id="PF00005">
    <property type="entry name" value="ABC_tran"/>
    <property type="match status" value="1"/>
</dbReference>
<keyword evidence="6" id="KW-1185">Reference proteome</keyword>
<evidence type="ECO:0000256" key="3">
    <source>
        <dbReference type="ARBA" id="ARBA00022840"/>
    </source>
</evidence>
<dbReference type="InterPro" id="IPR003593">
    <property type="entry name" value="AAA+_ATPase"/>
</dbReference>
<evidence type="ECO:0000256" key="2">
    <source>
        <dbReference type="ARBA" id="ARBA00022741"/>
    </source>
</evidence>
<dbReference type="PROSITE" id="PS00211">
    <property type="entry name" value="ABC_TRANSPORTER_1"/>
    <property type="match status" value="1"/>
</dbReference>
<comment type="caution">
    <text evidence="5">The sequence shown here is derived from an EMBL/GenBank/DDBJ whole genome shotgun (WGS) entry which is preliminary data.</text>
</comment>
<dbReference type="Proteomes" id="UP000756387">
    <property type="component" value="Unassembled WGS sequence"/>
</dbReference>
<dbReference type="GO" id="GO:0005524">
    <property type="term" value="F:ATP binding"/>
    <property type="evidence" value="ECO:0007669"/>
    <property type="project" value="UniProtKB-KW"/>
</dbReference>
<sequence>MIRAAHLSRHYVSEAETVKAVDEVDLVAHRGEFIGLFGHSGSGKTTLLNLLAGLDMASSGELVVAGLQLRGASEERRIELRRESIGMVHQSDYLIEEFTALENVCLPLEARGIRGKVAEEEAGELLSRVGLEGYRDRLPRQLSGGQRQRVGIARALTGGRQILLADEPTGALDSANSEAIFELLRGLCDEGRLVVVASHDPACRRHATRVISMLDGRIATDVDDVADDLVTC</sequence>
<dbReference type="InterPro" id="IPR015854">
    <property type="entry name" value="ABC_transpr_LolD-like"/>
</dbReference>
<feature type="domain" description="ABC transporter" evidence="4">
    <location>
        <begin position="2"/>
        <end position="229"/>
    </location>
</feature>
<dbReference type="Gene3D" id="3.40.50.300">
    <property type="entry name" value="P-loop containing nucleotide triphosphate hydrolases"/>
    <property type="match status" value="1"/>
</dbReference>